<evidence type="ECO:0000313" key="3">
    <source>
        <dbReference type="Proteomes" id="UP000324233"/>
    </source>
</evidence>
<protein>
    <submittedName>
        <fullName evidence="2">Uncharacterized protein</fullName>
    </submittedName>
</protein>
<keyword evidence="3" id="KW-1185">Reference proteome</keyword>
<evidence type="ECO:0000313" key="2">
    <source>
        <dbReference type="EMBL" id="QEH34494.1"/>
    </source>
</evidence>
<proteinExistence type="predicted"/>
<feature type="compositionally biased region" description="Low complexity" evidence="1">
    <location>
        <begin position="31"/>
        <end position="45"/>
    </location>
</feature>
<name>A0A5B9W2J1_9BACT</name>
<dbReference type="Proteomes" id="UP000324233">
    <property type="component" value="Chromosome"/>
</dbReference>
<dbReference type="AlphaFoldDB" id="A0A5B9W2J1"/>
<accession>A0A5B9W2J1</accession>
<organism evidence="2 3">
    <name type="scientific">Aquisphaera giovannonii</name>
    <dbReference type="NCBI Taxonomy" id="406548"/>
    <lineage>
        <taxon>Bacteria</taxon>
        <taxon>Pseudomonadati</taxon>
        <taxon>Planctomycetota</taxon>
        <taxon>Planctomycetia</taxon>
        <taxon>Isosphaerales</taxon>
        <taxon>Isosphaeraceae</taxon>
        <taxon>Aquisphaera</taxon>
    </lineage>
</organism>
<sequence length="45" mass="4416">MIGLLREELRALTRAPPSTGSGFAGARECDPAGGACPTGPGAEAC</sequence>
<dbReference type="EMBL" id="CP042997">
    <property type="protein sequence ID" value="QEH34494.1"/>
    <property type="molecule type" value="Genomic_DNA"/>
</dbReference>
<feature type="region of interest" description="Disordered" evidence="1">
    <location>
        <begin position="15"/>
        <end position="45"/>
    </location>
</feature>
<gene>
    <name evidence="2" type="ORF">OJF2_30330</name>
</gene>
<evidence type="ECO:0000256" key="1">
    <source>
        <dbReference type="SAM" id="MobiDB-lite"/>
    </source>
</evidence>
<reference evidence="2 3" key="1">
    <citation type="submission" date="2019-08" db="EMBL/GenBank/DDBJ databases">
        <title>Deep-cultivation of Planctomycetes and their phenomic and genomic characterization uncovers novel biology.</title>
        <authorList>
            <person name="Wiegand S."/>
            <person name="Jogler M."/>
            <person name="Boedeker C."/>
            <person name="Pinto D."/>
            <person name="Vollmers J."/>
            <person name="Rivas-Marin E."/>
            <person name="Kohn T."/>
            <person name="Peeters S.H."/>
            <person name="Heuer A."/>
            <person name="Rast P."/>
            <person name="Oberbeckmann S."/>
            <person name="Bunk B."/>
            <person name="Jeske O."/>
            <person name="Meyerdierks A."/>
            <person name="Storesund J.E."/>
            <person name="Kallscheuer N."/>
            <person name="Luecker S."/>
            <person name="Lage O.M."/>
            <person name="Pohl T."/>
            <person name="Merkel B.J."/>
            <person name="Hornburger P."/>
            <person name="Mueller R.-W."/>
            <person name="Bruemmer F."/>
            <person name="Labrenz M."/>
            <person name="Spormann A.M."/>
            <person name="Op den Camp H."/>
            <person name="Overmann J."/>
            <person name="Amann R."/>
            <person name="Jetten M.S.M."/>
            <person name="Mascher T."/>
            <person name="Medema M.H."/>
            <person name="Devos D.P."/>
            <person name="Kaster A.-K."/>
            <person name="Ovreas L."/>
            <person name="Rohde M."/>
            <person name="Galperin M.Y."/>
            <person name="Jogler C."/>
        </authorList>
    </citation>
    <scope>NUCLEOTIDE SEQUENCE [LARGE SCALE GENOMIC DNA]</scope>
    <source>
        <strain evidence="2 3">OJF2</strain>
    </source>
</reference>
<dbReference type="KEGG" id="agv:OJF2_30330"/>